<comment type="similarity">
    <text evidence="3">Belongs to the aldehyde dehydrogenase family.</text>
</comment>
<keyword evidence="7" id="KW-1185">Reference proteome</keyword>
<gene>
    <name evidence="6" type="ORF">R7226_04045</name>
</gene>
<comment type="caution">
    <text evidence="6">The sequence shown here is derived from an EMBL/GenBank/DDBJ whole genome shotgun (WGS) entry which is preliminary data.</text>
</comment>
<evidence type="ECO:0000259" key="5">
    <source>
        <dbReference type="Pfam" id="PF00171"/>
    </source>
</evidence>
<dbReference type="Proteomes" id="UP001284601">
    <property type="component" value="Unassembled WGS sequence"/>
</dbReference>
<evidence type="ECO:0000256" key="4">
    <source>
        <dbReference type="SAM" id="MobiDB-lite"/>
    </source>
</evidence>
<sequence>MTAIEGTAKGLLIGGEWTSGGGELLRRFNPARPSELVVELAGATPADVRAAYDAAAEAAPGWRRTPGPARGEILFRAAALLVARVDALGEELSREEGKTLAEGRGEVARAAQILRWFAGEASQPVGDVLPSSGTSTFLWSERVPLGVVSVITPWNFPVAIPVWKIAPAIAFGNTVVWKPSELTPLCAIRVAEVLSEAGLPAGVLNLVHGLPGAIGEAVTGDERIAALTFTGSTATGRAIQQSVVGRGVKVQLELGGKNPVIVLDDADLDQAVELTLRGAMMSSGQKCTATSRALVLPGIRDAFTARLAERAAALRVGDPLLPDTNVGPVVSQPQQERVLGYLDVAADEGHELLAGGRAALPGDAGWFVPPTVYGGVDPASRLGQEEVFGPVLGVIPVDSLEQAVAVANGTQYGLSASIFTRDLGRAFAFVREVEAGMVHVNSETAGAEPQAPFGGTKASSSGSREQGKAAVSFFTETKTVYLDMPAGS</sequence>
<feature type="domain" description="Aldehyde dehydrogenase" evidence="5">
    <location>
        <begin position="17"/>
        <end position="480"/>
    </location>
</feature>
<dbReference type="InterPro" id="IPR029510">
    <property type="entry name" value="Ald_DH_CS_GLU"/>
</dbReference>
<dbReference type="RefSeq" id="WP_318595755.1">
    <property type="nucleotide sequence ID" value="NZ_JAWSTH010000006.1"/>
</dbReference>
<evidence type="ECO:0000256" key="1">
    <source>
        <dbReference type="ARBA" id="ARBA00023002"/>
    </source>
</evidence>
<dbReference type="Pfam" id="PF00171">
    <property type="entry name" value="Aldedh"/>
    <property type="match status" value="1"/>
</dbReference>
<name>A0ABU4HN66_9ACTN</name>
<reference evidence="6 7" key="2">
    <citation type="submission" date="2023-10" db="EMBL/GenBank/DDBJ databases">
        <authorList>
            <person name="Han X.F."/>
        </authorList>
    </citation>
    <scope>NUCLEOTIDE SEQUENCE [LARGE SCALE GENOMIC DNA]</scope>
    <source>
        <strain evidence="6 7">KCTC 39840</strain>
    </source>
</reference>
<organism evidence="6 7">
    <name type="scientific">Conexibacter stalactiti</name>
    <dbReference type="NCBI Taxonomy" id="1940611"/>
    <lineage>
        <taxon>Bacteria</taxon>
        <taxon>Bacillati</taxon>
        <taxon>Actinomycetota</taxon>
        <taxon>Thermoleophilia</taxon>
        <taxon>Solirubrobacterales</taxon>
        <taxon>Conexibacteraceae</taxon>
        <taxon>Conexibacter</taxon>
    </lineage>
</organism>
<dbReference type="InterPro" id="IPR016162">
    <property type="entry name" value="Ald_DH_N"/>
</dbReference>
<reference evidence="7" key="1">
    <citation type="submission" date="2023-07" db="EMBL/GenBank/DDBJ databases">
        <title>Conexibacter stalactiti sp. nov., isolated from stalactites in a lava cave and emended description of the genus Conexibacter.</title>
        <authorList>
            <person name="Lee S.D."/>
        </authorList>
    </citation>
    <scope>NUCLEOTIDE SEQUENCE [LARGE SCALE GENOMIC DNA]</scope>
    <source>
        <strain evidence="7">KCTC 39840</strain>
    </source>
</reference>
<dbReference type="InterPro" id="IPR016163">
    <property type="entry name" value="Ald_DH_C"/>
</dbReference>
<evidence type="ECO:0000256" key="2">
    <source>
        <dbReference type="PROSITE-ProRule" id="PRU10007"/>
    </source>
</evidence>
<feature type="region of interest" description="Disordered" evidence="4">
    <location>
        <begin position="446"/>
        <end position="466"/>
    </location>
</feature>
<evidence type="ECO:0000313" key="6">
    <source>
        <dbReference type="EMBL" id="MDW5593494.1"/>
    </source>
</evidence>
<evidence type="ECO:0000313" key="7">
    <source>
        <dbReference type="Proteomes" id="UP001284601"/>
    </source>
</evidence>
<feature type="active site" evidence="2">
    <location>
        <position position="253"/>
    </location>
</feature>
<dbReference type="EMBL" id="JAWSTH010000006">
    <property type="protein sequence ID" value="MDW5593494.1"/>
    <property type="molecule type" value="Genomic_DNA"/>
</dbReference>
<keyword evidence="1 3" id="KW-0560">Oxidoreductase</keyword>
<dbReference type="PROSITE" id="PS00687">
    <property type="entry name" value="ALDEHYDE_DEHYDR_GLU"/>
    <property type="match status" value="1"/>
</dbReference>
<protein>
    <submittedName>
        <fullName evidence="6">Aldehyde dehydrogenase family protein</fullName>
    </submittedName>
</protein>
<dbReference type="InterPro" id="IPR015590">
    <property type="entry name" value="Aldehyde_DH_dom"/>
</dbReference>
<dbReference type="Gene3D" id="3.40.605.10">
    <property type="entry name" value="Aldehyde Dehydrogenase, Chain A, domain 1"/>
    <property type="match status" value="1"/>
</dbReference>
<dbReference type="SUPFAM" id="SSF53720">
    <property type="entry name" value="ALDH-like"/>
    <property type="match status" value="1"/>
</dbReference>
<dbReference type="InterPro" id="IPR016161">
    <property type="entry name" value="Ald_DH/histidinol_DH"/>
</dbReference>
<dbReference type="Gene3D" id="3.40.309.10">
    <property type="entry name" value="Aldehyde Dehydrogenase, Chain A, domain 2"/>
    <property type="match status" value="1"/>
</dbReference>
<evidence type="ECO:0000256" key="3">
    <source>
        <dbReference type="RuleBase" id="RU003345"/>
    </source>
</evidence>
<proteinExistence type="inferred from homology"/>
<accession>A0ABU4HN66</accession>
<dbReference type="PANTHER" id="PTHR11699">
    <property type="entry name" value="ALDEHYDE DEHYDROGENASE-RELATED"/>
    <property type="match status" value="1"/>
</dbReference>